<dbReference type="InterPro" id="IPR020845">
    <property type="entry name" value="AMP-binding_CS"/>
</dbReference>
<dbReference type="RefSeq" id="WP_420069462.1">
    <property type="nucleotide sequence ID" value="NZ_JBCHKQ010000002.1"/>
</dbReference>
<keyword evidence="3" id="KW-0436">Ligase</keyword>
<dbReference type="EMBL" id="JBCHKQ010000002">
    <property type="protein sequence ID" value="MEM5948016.1"/>
    <property type="molecule type" value="Genomic_DNA"/>
</dbReference>
<dbReference type="InterPro" id="IPR052987">
    <property type="entry name" value="Chloroplast_AMP-bd_Enzymes"/>
</dbReference>
<keyword evidence="1" id="KW-0472">Membrane</keyword>
<gene>
    <name evidence="3" type="ORF">WKV44_05630</name>
</gene>
<evidence type="ECO:0000313" key="4">
    <source>
        <dbReference type="Proteomes" id="UP001466331"/>
    </source>
</evidence>
<dbReference type="Proteomes" id="UP001466331">
    <property type="component" value="Unassembled WGS sequence"/>
</dbReference>
<evidence type="ECO:0000256" key="1">
    <source>
        <dbReference type="SAM" id="Phobius"/>
    </source>
</evidence>
<protein>
    <submittedName>
        <fullName evidence="3">Long-chain fatty acid--CoA ligase</fullName>
    </submittedName>
</protein>
<comment type="caution">
    <text evidence="3">The sequence shown here is derived from an EMBL/GenBank/DDBJ whole genome shotgun (WGS) entry which is preliminary data.</text>
</comment>
<name>A0ABU9UC38_9SPIR</name>
<dbReference type="PANTHER" id="PTHR43813">
    <property type="entry name" value="ACYL-ACTIVATING ENZYME 16, CHLOROPLASTIC-RELATED"/>
    <property type="match status" value="1"/>
</dbReference>
<dbReference type="InterPro" id="IPR045851">
    <property type="entry name" value="AMP-bd_C_sf"/>
</dbReference>
<dbReference type="InterPro" id="IPR000873">
    <property type="entry name" value="AMP-dep_synth/lig_dom"/>
</dbReference>
<sequence>MKNLLLMLKNIMQTYPNMPAQYVKDKEGKFKPIMYPQLWDDAITCALGLRAIGSGEENEPIALISENRREWLIADLGTMAAGAADVPRGCDVTQQELEYILTKTECKTGFFENSTQLKKALAGNGSKYLKIAILFDWDEDFSPPSSVTIINFYDLMEEGKKASREDREKLIKEIDKIESNHLATIIFTSGTTGEPKGVMLSHGNFLHQVKGVPLLINVGPGDIWLSVLPVWHSFERVMQYVALGTASAIAYSKPIGRIMLADMAELKPTWLASVPRIWESVKRGVLSNIEKGPSVTRAIFNGALAIGKAFAVSRHLVKGEFPRFKKRPRILDFAAGIVPFIILFPFYSLAKLIVFKKLHDKLGGRFVAGISGGGALPPDVDSFFDAVGIKVLEGYGLTEAAPVLGVRKQSHPVPGTIGPVFPGTEIQIRDKDGNVLKPGQQGIIFARGPQIMLGYYKNPQATKAVLDDQGWLNTGDIGMLTWDNELKITGRAKDTIVLRGGENIEPAPIETKLKEHPLVSNAVVVGQDKKFLAALLFIDTESLKTWCELNSQDFDDNIYRNPVLEQTLMEFISAEISHHNGFKSFERIYRVAILPDNLSVGEELSAKQEIKRHVILEKYKETIESLFQ</sequence>
<dbReference type="SUPFAM" id="SSF56801">
    <property type="entry name" value="Acetyl-CoA synthetase-like"/>
    <property type="match status" value="1"/>
</dbReference>
<reference evidence="3 4" key="1">
    <citation type="submission" date="2024-03" db="EMBL/GenBank/DDBJ databases">
        <title>Ignisphaera cupida sp. nov., a hyperthermophilic hydrolytic archaeon from a hot spring of Kamchatka, and proposal of Ignisphaeraceae fam. nov.</title>
        <authorList>
            <person name="Podosokorskaya O.A."/>
            <person name="Elcheninov A.G."/>
            <person name="Maltseva A.I."/>
            <person name="Zayulina K.S."/>
            <person name="Novikov A."/>
            <person name="Merkel A.Y."/>
        </authorList>
    </citation>
    <scope>NUCLEOTIDE SEQUENCE [LARGE SCALE GENOMIC DNA]</scope>
    <source>
        <strain evidence="3 4">38H-sp</strain>
    </source>
</reference>
<dbReference type="PANTHER" id="PTHR43813:SF1">
    <property type="entry name" value="ACYL-ACTIVATING ENZYME 16, CHLOROPLASTIC-RELATED"/>
    <property type="match status" value="1"/>
</dbReference>
<evidence type="ECO:0000313" key="3">
    <source>
        <dbReference type="EMBL" id="MEM5948016.1"/>
    </source>
</evidence>
<dbReference type="Gene3D" id="3.40.50.12780">
    <property type="entry name" value="N-terminal domain of ligase-like"/>
    <property type="match status" value="2"/>
</dbReference>
<dbReference type="Pfam" id="PF00501">
    <property type="entry name" value="AMP-binding"/>
    <property type="match status" value="1"/>
</dbReference>
<feature type="transmembrane region" description="Helical" evidence="1">
    <location>
        <begin position="330"/>
        <end position="350"/>
    </location>
</feature>
<evidence type="ECO:0000259" key="2">
    <source>
        <dbReference type="Pfam" id="PF00501"/>
    </source>
</evidence>
<dbReference type="PROSITE" id="PS00455">
    <property type="entry name" value="AMP_BINDING"/>
    <property type="match status" value="1"/>
</dbReference>
<keyword evidence="4" id="KW-1185">Reference proteome</keyword>
<keyword evidence="1" id="KW-1133">Transmembrane helix</keyword>
<dbReference type="Gene3D" id="3.30.300.30">
    <property type="match status" value="1"/>
</dbReference>
<organism evidence="3 4">
    <name type="scientific">Rarispira pelagica</name>
    <dbReference type="NCBI Taxonomy" id="3141764"/>
    <lineage>
        <taxon>Bacteria</taxon>
        <taxon>Pseudomonadati</taxon>
        <taxon>Spirochaetota</taxon>
        <taxon>Spirochaetia</taxon>
        <taxon>Winmispirales</taxon>
        <taxon>Winmispiraceae</taxon>
        <taxon>Rarispira</taxon>
    </lineage>
</organism>
<dbReference type="Pfam" id="PF23562">
    <property type="entry name" value="AMP-binding_C_3"/>
    <property type="match status" value="1"/>
</dbReference>
<dbReference type="InterPro" id="IPR042099">
    <property type="entry name" value="ANL_N_sf"/>
</dbReference>
<feature type="domain" description="AMP-dependent synthetase/ligase" evidence="2">
    <location>
        <begin position="13"/>
        <end position="456"/>
    </location>
</feature>
<proteinExistence type="predicted"/>
<dbReference type="GO" id="GO:0016874">
    <property type="term" value="F:ligase activity"/>
    <property type="evidence" value="ECO:0007669"/>
    <property type="project" value="UniProtKB-KW"/>
</dbReference>
<accession>A0ABU9UC38</accession>
<keyword evidence="1" id="KW-0812">Transmembrane</keyword>